<dbReference type="AlphaFoldDB" id="A0AAE0MLJ4"/>
<protein>
    <submittedName>
        <fullName evidence="1">Uncharacterized protein</fullName>
    </submittedName>
</protein>
<evidence type="ECO:0000313" key="1">
    <source>
        <dbReference type="EMBL" id="KAK3336605.1"/>
    </source>
</evidence>
<accession>A0AAE0MLJ4</accession>
<sequence>MGGGHVDQSTGGVREACYVFDGGNQTPTQRKGHEMSTHRPRWTIHTHLHTPFLVYPANLPHCFYLSSPSSLFGTRVGITLATRSSPPSLSPLSFYDYTWVHLIVVFHLFALEFQFRSWETLLWSDVIRFKSSCLLSCLPPSSFVIRLAGWVTWAIRHQSWLFRSSSSSPFSSFPFRFPSYFLFFSFCHSLVRCKAHVTRYLAISANL</sequence>
<gene>
    <name evidence="1" type="ORF">B0T19DRAFT_409995</name>
</gene>
<reference evidence="1" key="1">
    <citation type="journal article" date="2023" name="Mol. Phylogenet. Evol.">
        <title>Genome-scale phylogeny and comparative genomics of the fungal order Sordariales.</title>
        <authorList>
            <person name="Hensen N."/>
            <person name="Bonometti L."/>
            <person name="Westerberg I."/>
            <person name="Brannstrom I.O."/>
            <person name="Guillou S."/>
            <person name="Cros-Aarteil S."/>
            <person name="Calhoun S."/>
            <person name="Haridas S."/>
            <person name="Kuo A."/>
            <person name="Mondo S."/>
            <person name="Pangilinan J."/>
            <person name="Riley R."/>
            <person name="LaButti K."/>
            <person name="Andreopoulos B."/>
            <person name="Lipzen A."/>
            <person name="Chen C."/>
            <person name="Yan M."/>
            <person name="Daum C."/>
            <person name="Ng V."/>
            <person name="Clum A."/>
            <person name="Steindorff A."/>
            <person name="Ohm R.A."/>
            <person name="Martin F."/>
            <person name="Silar P."/>
            <person name="Natvig D.O."/>
            <person name="Lalanne C."/>
            <person name="Gautier V."/>
            <person name="Ament-Velasquez S.L."/>
            <person name="Kruys A."/>
            <person name="Hutchinson M.I."/>
            <person name="Powell A.J."/>
            <person name="Barry K."/>
            <person name="Miller A.N."/>
            <person name="Grigoriev I.V."/>
            <person name="Debuchy R."/>
            <person name="Gladieux P."/>
            <person name="Hiltunen Thoren M."/>
            <person name="Johannesson H."/>
        </authorList>
    </citation>
    <scope>NUCLEOTIDE SEQUENCE</scope>
    <source>
        <strain evidence="1">SMH4131-1</strain>
    </source>
</reference>
<proteinExistence type="predicted"/>
<keyword evidence="2" id="KW-1185">Reference proteome</keyword>
<dbReference type="EMBL" id="JAUEPO010000001">
    <property type="protein sequence ID" value="KAK3336605.1"/>
    <property type="molecule type" value="Genomic_DNA"/>
</dbReference>
<evidence type="ECO:0000313" key="2">
    <source>
        <dbReference type="Proteomes" id="UP001286456"/>
    </source>
</evidence>
<dbReference type="Proteomes" id="UP001286456">
    <property type="component" value="Unassembled WGS sequence"/>
</dbReference>
<organism evidence="1 2">
    <name type="scientific">Cercophora scortea</name>
    <dbReference type="NCBI Taxonomy" id="314031"/>
    <lineage>
        <taxon>Eukaryota</taxon>
        <taxon>Fungi</taxon>
        <taxon>Dikarya</taxon>
        <taxon>Ascomycota</taxon>
        <taxon>Pezizomycotina</taxon>
        <taxon>Sordariomycetes</taxon>
        <taxon>Sordariomycetidae</taxon>
        <taxon>Sordariales</taxon>
        <taxon>Lasiosphaeriaceae</taxon>
        <taxon>Cercophora</taxon>
    </lineage>
</organism>
<comment type="caution">
    <text evidence="1">The sequence shown here is derived from an EMBL/GenBank/DDBJ whole genome shotgun (WGS) entry which is preliminary data.</text>
</comment>
<name>A0AAE0MLJ4_9PEZI</name>
<reference evidence="1" key="2">
    <citation type="submission" date="2023-06" db="EMBL/GenBank/DDBJ databases">
        <authorList>
            <consortium name="Lawrence Berkeley National Laboratory"/>
            <person name="Haridas S."/>
            <person name="Hensen N."/>
            <person name="Bonometti L."/>
            <person name="Westerberg I."/>
            <person name="Brannstrom I.O."/>
            <person name="Guillou S."/>
            <person name="Cros-Aarteil S."/>
            <person name="Calhoun S."/>
            <person name="Kuo A."/>
            <person name="Mondo S."/>
            <person name="Pangilinan J."/>
            <person name="Riley R."/>
            <person name="Labutti K."/>
            <person name="Andreopoulos B."/>
            <person name="Lipzen A."/>
            <person name="Chen C."/>
            <person name="Yanf M."/>
            <person name="Daum C."/>
            <person name="Ng V."/>
            <person name="Clum A."/>
            <person name="Steindorff A."/>
            <person name="Ohm R."/>
            <person name="Martin F."/>
            <person name="Silar P."/>
            <person name="Natvig D."/>
            <person name="Lalanne C."/>
            <person name="Gautier V."/>
            <person name="Ament-Velasquez S.L."/>
            <person name="Kruys A."/>
            <person name="Hutchinson M.I."/>
            <person name="Powell A.J."/>
            <person name="Barry K."/>
            <person name="Miller A.N."/>
            <person name="Grigoriev I.V."/>
            <person name="Debuchy R."/>
            <person name="Gladieux P."/>
            <person name="Thoren M.H."/>
            <person name="Johannesson H."/>
        </authorList>
    </citation>
    <scope>NUCLEOTIDE SEQUENCE</scope>
    <source>
        <strain evidence="1">SMH4131-1</strain>
    </source>
</reference>